<dbReference type="Pfam" id="PF20242">
    <property type="entry name" value="Emfourin"/>
    <property type="match status" value="1"/>
</dbReference>
<dbReference type="InterPro" id="IPR049457">
    <property type="entry name" value="Emfourin"/>
</dbReference>
<keyword evidence="2" id="KW-1185">Reference proteome</keyword>
<dbReference type="AlphaFoldDB" id="A0A919N5F4"/>
<name>A0A919N5F4_9ACTN</name>
<accession>A0A919N5F4</accession>
<dbReference type="Proteomes" id="UP000629619">
    <property type="component" value="Unassembled WGS sequence"/>
</dbReference>
<gene>
    <name evidence="1" type="ORF">Asi03nite_23210</name>
</gene>
<comment type="caution">
    <text evidence="1">The sequence shown here is derived from an EMBL/GenBank/DDBJ whole genome shotgun (WGS) entry which is preliminary data.</text>
</comment>
<organism evidence="1 2">
    <name type="scientific">Actinoplanes siamensis</name>
    <dbReference type="NCBI Taxonomy" id="1223317"/>
    <lineage>
        <taxon>Bacteria</taxon>
        <taxon>Bacillati</taxon>
        <taxon>Actinomycetota</taxon>
        <taxon>Actinomycetes</taxon>
        <taxon>Micromonosporales</taxon>
        <taxon>Micromonosporaceae</taxon>
        <taxon>Actinoplanes</taxon>
    </lineage>
</organism>
<dbReference type="RefSeq" id="WP_203678808.1">
    <property type="nucleotide sequence ID" value="NZ_BOMW01000021.1"/>
</dbReference>
<reference evidence="1" key="1">
    <citation type="submission" date="2021-01" db="EMBL/GenBank/DDBJ databases">
        <title>Whole genome shotgun sequence of Actinoplanes siamensis NBRC 109076.</title>
        <authorList>
            <person name="Komaki H."/>
            <person name="Tamura T."/>
        </authorList>
    </citation>
    <scope>NUCLEOTIDE SEQUENCE</scope>
    <source>
        <strain evidence="1">NBRC 109076</strain>
    </source>
</reference>
<dbReference type="EMBL" id="BOMW01000021">
    <property type="protein sequence ID" value="GIF04783.1"/>
    <property type="molecule type" value="Genomic_DNA"/>
</dbReference>
<protein>
    <submittedName>
        <fullName evidence="1">Uncharacterized protein</fullName>
    </submittedName>
</protein>
<evidence type="ECO:0000313" key="1">
    <source>
        <dbReference type="EMBL" id="GIF04783.1"/>
    </source>
</evidence>
<evidence type="ECO:0000313" key="2">
    <source>
        <dbReference type="Proteomes" id="UP000629619"/>
    </source>
</evidence>
<sequence>MRLSLATRGGMAAPIARRLPPQVLDTDRLPDDAVRELRRLVAAASADPGGAHPAPPARDAMTYTITVDDGPRSATLVSSDTSMSPAFAALLDHVQRHLG</sequence>
<proteinExistence type="predicted"/>